<evidence type="ECO:0000313" key="2">
    <source>
        <dbReference type="EMBL" id="VEN47837.1"/>
    </source>
</evidence>
<sequence>MREMSTRPLNIQGLFFAFFPFPSSSFTLESNFCFSSVITLHGCYIAIAFTCLVAT</sequence>
<keyword evidence="1" id="KW-0812">Transmembrane</keyword>
<dbReference type="EMBL" id="CAACVG010007965">
    <property type="protein sequence ID" value="VEN47837.1"/>
    <property type="molecule type" value="Genomic_DNA"/>
</dbReference>
<gene>
    <name evidence="2" type="ORF">CALMAC_LOCUS9504</name>
</gene>
<evidence type="ECO:0000313" key="3">
    <source>
        <dbReference type="Proteomes" id="UP000410492"/>
    </source>
</evidence>
<feature type="transmembrane region" description="Helical" evidence="1">
    <location>
        <begin position="37"/>
        <end position="54"/>
    </location>
</feature>
<protein>
    <submittedName>
        <fullName evidence="2">Uncharacterized protein</fullName>
    </submittedName>
</protein>
<evidence type="ECO:0000256" key="1">
    <source>
        <dbReference type="SAM" id="Phobius"/>
    </source>
</evidence>
<dbReference type="AlphaFoldDB" id="A0A653CJ08"/>
<accession>A0A653CJ08</accession>
<organism evidence="2 3">
    <name type="scientific">Callosobruchus maculatus</name>
    <name type="common">Southern cowpea weevil</name>
    <name type="synonym">Pulse bruchid</name>
    <dbReference type="NCBI Taxonomy" id="64391"/>
    <lineage>
        <taxon>Eukaryota</taxon>
        <taxon>Metazoa</taxon>
        <taxon>Ecdysozoa</taxon>
        <taxon>Arthropoda</taxon>
        <taxon>Hexapoda</taxon>
        <taxon>Insecta</taxon>
        <taxon>Pterygota</taxon>
        <taxon>Neoptera</taxon>
        <taxon>Endopterygota</taxon>
        <taxon>Coleoptera</taxon>
        <taxon>Polyphaga</taxon>
        <taxon>Cucujiformia</taxon>
        <taxon>Chrysomeloidea</taxon>
        <taxon>Chrysomelidae</taxon>
        <taxon>Bruchinae</taxon>
        <taxon>Bruchini</taxon>
        <taxon>Callosobruchus</taxon>
    </lineage>
</organism>
<name>A0A653CJ08_CALMS</name>
<keyword evidence="3" id="KW-1185">Reference proteome</keyword>
<dbReference type="Proteomes" id="UP000410492">
    <property type="component" value="Unassembled WGS sequence"/>
</dbReference>
<proteinExistence type="predicted"/>
<keyword evidence="1" id="KW-0472">Membrane</keyword>
<reference evidence="2 3" key="1">
    <citation type="submission" date="2019-01" db="EMBL/GenBank/DDBJ databases">
        <authorList>
            <person name="Sayadi A."/>
        </authorList>
    </citation>
    <scope>NUCLEOTIDE SEQUENCE [LARGE SCALE GENOMIC DNA]</scope>
</reference>
<keyword evidence="1" id="KW-1133">Transmembrane helix</keyword>